<accession>A0A915HI16</accession>
<dbReference type="SMART" id="SM00980">
    <property type="entry name" value="THAP"/>
    <property type="match status" value="2"/>
</dbReference>
<sequence>MDYTRIICVVKNCNARPASVDERHNFFSFPPQRAVRVRSIWLENVNLGSNFKPGRYDCVCSKHFVEGHPTSRNPCPDVDMGWECPKRPTQISSSGEQMNRSINELLQPKIEMSHARKLLGMSDVATPVEASLNANNPAKMKRISSFQDYCSVSGCPNCSYVLRRMGLRCEATLFPLETVKNETVRAAWLKFANLTYGQSTATRGQICSLHFVGGRPSAENPVPTIYPQFEWSHDSISKAKNKISAEKSAENLTTPAEKDGSESPKIKKIKLVNINGKACVSVKLPANTKLPIVNILDWKILAKNDVLCANTTGLCAEILEILIDYIKFCENEAINGETWSISGKIDVGKLTLIVLSKLTSASTKTDSFFAGLLNLHIDDLRNDLQKFIPLMANALSKLIFWPANLHKFYIVENHGAKIYGIFDLLALPNNAKFAIIFDLNGALIFRSGLMSNNGQRPTEEKFFVRDLFDHELKEKKFLFDNQPTTFYSHKDFSIDSIMEIGRYNPHRDALEHAYRSRLTNFSIFSDQKSFSALFNEYGDFLDHFLTICCALSNLKPFVDYKTVFSDWRC</sequence>
<keyword evidence="1" id="KW-0479">Metal-binding</keyword>
<evidence type="ECO:0000256" key="1">
    <source>
        <dbReference type="ARBA" id="ARBA00022723"/>
    </source>
</evidence>
<dbReference type="AlphaFoldDB" id="A0A915HI16"/>
<dbReference type="WBParaSite" id="nRc.2.0.1.t01652-RA">
    <property type="protein sequence ID" value="nRc.2.0.1.t01652-RA"/>
    <property type="gene ID" value="nRc.2.0.1.g01652"/>
</dbReference>
<keyword evidence="7" id="KW-1185">Reference proteome</keyword>
<keyword evidence="4 5" id="KW-0238">DNA-binding</keyword>
<keyword evidence="3" id="KW-0862">Zinc</keyword>
<name>A0A915HI16_ROMCU</name>
<feature type="domain" description="THAP-type" evidence="6">
    <location>
        <begin position="1"/>
        <end position="79"/>
    </location>
</feature>
<reference evidence="8" key="1">
    <citation type="submission" date="2022-11" db="UniProtKB">
        <authorList>
            <consortium name="WormBaseParasite"/>
        </authorList>
    </citation>
    <scope>IDENTIFICATION</scope>
</reference>
<evidence type="ECO:0000313" key="8">
    <source>
        <dbReference type="WBParaSite" id="nRc.2.0.1.t01652-RA"/>
    </source>
</evidence>
<evidence type="ECO:0000256" key="2">
    <source>
        <dbReference type="ARBA" id="ARBA00022771"/>
    </source>
</evidence>
<feature type="domain" description="THAP-type" evidence="6">
    <location>
        <begin position="146"/>
        <end position="226"/>
    </location>
</feature>
<dbReference type="Proteomes" id="UP000887565">
    <property type="component" value="Unplaced"/>
</dbReference>
<organism evidence="7 8">
    <name type="scientific">Romanomermis culicivorax</name>
    <name type="common">Nematode worm</name>
    <dbReference type="NCBI Taxonomy" id="13658"/>
    <lineage>
        <taxon>Eukaryota</taxon>
        <taxon>Metazoa</taxon>
        <taxon>Ecdysozoa</taxon>
        <taxon>Nematoda</taxon>
        <taxon>Enoplea</taxon>
        <taxon>Dorylaimia</taxon>
        <taxon>Mermithida</taxon>
        <taxon>Mermithoidea</taxon>
        <taxon>Mermithidae</taxon>
        <taxon>Romanomermis</taxon>
    </lineage>
</organism>
<dbReference type="GO" id="GO:0008270">
    <property type="term" value="F:zinc ion binding"/>
    <property type="evidence" value="ECO:0007669"/>
    <property type="project" value="UniProtKB-KW"/>
</dbReference>
<evidence type="ECO:0000259" key="6">
    <source>
        <dbReference type="PROSITE" id="PS50950"/>
    </source>
</evidence>
<evidence type="ECO:0000256" key="3">
    <source>
        <dbReference type="ARBA" id="ARBA00022833"/>
    </source>
</evidence>
<protein>
    <submittedName>
        <fullName evidence="8">THAP-type domain-containing protein</fullName>
    </submittedName>
</protein>
<proteinExistence type="predicted"/>
<dbReference type="InterPro" id="IPR006612">
    <property type="entry name" value="THAP_Znf"/>
</dbReference>
<dbReference type="Pfam" id="PF05485">
    <property type="entry name" value="THAP"/>
    <property type="match status" value="1"/>
</dbReference>
<evidence type="ECO:0000256" key="4">
    <source>
        <dbReference type="ARBA" id="ARBA00023125"/>
    </source>
</evidence>
<keyword evidence="2 5" id="KW-0863">Zinc-finger</keyword>
<dbReference type="GO" id="GO:0003677">
    <property type="term" value="F:DNA binding"/>
    <property type="evidence" value="ECO:0007669"/>
    <property type="project" value="UniProtKB-UniRule"/>
</dbReference>
<dbReference type="PROSITE" id="PS50950">
    <property type="entry name" value="ZF_THAP"/>
    <property type="match status" value="2"/>
</dbReference>
<evidence type="ECO:0000313" key="7">
    <source>
        <dbReference type="Proteomes" id="UP000887565"/>
    </source>
</evidence>
<evidence type="ECO:0000256" key="5">
    <source>
        <dbReference type="PROSITE-ProRule" id="PRU00309"/>
    </source>
</evidence>
<dbReference type="SUPFAM" id="SSF57716">
    <property type="entry name" value="Glucocorticoid receptor-like (DNA-binding domain)"/>
    <property type="match status" value="2"/>
</dbReference>